<feature type="domain" description="FAD-binding" evidence="4">
    <location>
        <begin position="9"/>
        <end position="344"/>
    </location>
</feature>
<proteinExistence type="predicted"/>
<dbReference type="Gene3D" id="3.50.50.60">
    <property type="entry name" value="FAD/NAD(P)-binding domain"/>
    <property type="match status" value="1"/>
</dbReference>
<keyword evidence="6" id="KW-1185">Reference proteome</keyword>
<dbReference type="InterPro" id="IPR036188">
    <property type="entry name" value="FAD/NAD-bd_sf"/>
</dbReference>
<accession>A0A3N2BDT0</accession>
<dbReference type="Gene3D" id="3.40.30.120">
    <property type="match status" value="1"/>
</dbReference>
<organism evidence="5 6">
    <name type="scientific">Bogoriella caseilytica</name>
    <dbReference type="NCBI Taxonomy" id="56055"/>
    <lineage>
        <taxon>Bacteria</taxon>
        <taxon>Bacillati</taxon>
        <taxon>Actinomycetota</taxon>
        <taxon>Actinomycetes</taxon>
        <taxon>Micrococcales</taxon>
        <taxon>Bogoriellaceae</taxon>
        <taxon>Bogoriella</taxon>
    </lineage>
</organism>
<dbReference type="PRINTS" id="PR00420">
    <property type="entry name" value="RNGMNOXGNASE"/>
</dbReference>
<dbReference type="OrthoDB" id="4246007at2"/>
<evidence type="ECO:0000259" key="4">
    <source>
        <dbReference type="Pfam" id="PF01494"/>
    </source>
</evidence>
<dbReference type="PANTHER" id="PTHR43004:SF19">
    <property type="entry name" value="BINDING MONOOXYGENASE, PUTATIVE (JCVI)-RELATED"/>
    <property type="match status" value="1"/>
</dbReference>
<dbReference type="EMBL" id="RKHK01000001">
    <property type="protein sequence ID" value="ROR73413.1"/>
    <property type="molecule type" value="Genomic_DNA"/>
</dbReference>
<reference evidence="5 6" key="1">
    <citation type="submission" date="2018-11" db="EMBL/GenBank/DDBJ databases">
        <title>Sequencing the genomes of 1000 actinobacteria strains.</title>
        <authorList>
            <person name="Klenk H.-P."/>
        </authorList>
    </citation>
    <scope>NUCLEOTIDE SEQUENCE [LARGE SCALE GENOMIC DNA]</scope>
    <source>
        <strain evidence="5 6">DSM 11294</strain>
    </source>
</reference>
<dbReference type="Gene3D" id="3.30.70.2450">
    <property type="match status" value="1"/>
</dbReference>
<dbReference type="InterPro" id="IPR002938">
    <property type="entry name" value="FAD-bd"/>
</dbReference>
<keyword evidence="3" id="KW-0274">FAD</keyword>
<dbReference type="RefSeq" id="WP_123303830.1">
    <property type="nucleotide sequence ID" value="NZ_RKHK01000001.1"/>
</dbReference>
<evidence type="ECO:0000313" key="5">
    <source>
        <dbReference type="EMBL" id="ROR73413.1"/>
    </source>
</evidence>
<dbReference type="Proteomes" id="UP000280668">
    <property type="component" value="Unassembled WGS sequence"/>
</dbReference>
<dbReference type="AlphaFoldDB" id="A0A3N2BDT0"/>
<dbReference type="Pfam" id="PF01494">
    <property type="entry name" value="FAD_binding_3"/>
    <property type="match status" value="1"/>
</dbReference>
<gene>
    <name evidence="5" type="ORF">EDD31_1793</name>
</gene>
<dbReference type="GO" id="GO:0071949">
    <property type="term" value="F:FAD binding"/>
    <property type="evidence" value="ECO:0007669"/>
    <property type="project" value="InterPro"/>
</dbReference>
<comment type="cofactor">
    <cofactor evidence="1">
        <name>FAD</name>
        <dbReference type="ChEBI" id="CHEBI:57692"/>
    </cofactor>
</comment>
<dbReference type="SUPFAM" id="SSF51905">
    <property type="entry name" value="FAD/NAD(P)-binding domain"/>
    <property type="match status" value="1"/>
</dbReference>
<evidence type="ECO:0000256" key="1">
    <source>
        <dbReference type="ARBA" id="ARBA00001974"/>
    </source>
</evidence>
<sequence>MAASASSPSVLIVGAGPVGLALGLGLARQGVPSLVLEREHATSEHSKAPGIHIRTREVLRQWGIDDRFTSRGHLLRRAVLHRAGAAPLISADFGVLADEAADPGLLVLEQSVTEELLLDAATETGLCEVRFGAEVTAVEDEGEAVTVTVSGAEGEQRLRAPFVVGCDGASSTVREQMGMGFTGHTYPMRPMLADVRVDDERDSLAWPRTCIDRRGMTSALRLSAGVWRIIGLHPGDRHEEALGDEEVQSRAARVLGPGSTEVVWSSRFRIHRRAAPRFRVGRVLMAGDSAHVHSPVGGMGMNSGIHDAHNLAWKLAHVLRGGDQERLLDSYDVERREVVVETVSRNTDLATRAFLQSPRPVRLAAFAVARRALAWPRLARRALRGASMIDLRYSSSPVLRGGGAVGMRLPNPPLEGQGTPGARLHDAIPYRPVVVQLGETPPPAGLGITVIAVDRTRHPEAHRVLSGVLGAREGWLLVRPDQHIAWTGRADAAVLRAAVRHALGTPVSGCD</sequence>
<keyword evidence="2" id="KW-0285">Flavoprotein</keyword>
<dbReference type="PANTHER" id="PTHR43004">
    <property type="entry name" value="TRK SYSTEM POTASSIUM UPTAKE PROTEIN"/>
    <property type="match status" value="1"/>
</dbReference>
<dbReference type="GO" id="GO:0016709">
    <property type="term" value="F:oxidoreductase activity, acting on paired donors, with incorporation or reduction of molecular oxygen, NAD(P)H as one donor, and incorporation of one atom of oxygen"/>
    <property type="evidence" value="ECO:0007669"/>
    <property type="project" value="UniProtKB-ARBA"/>
</dbReference>
<evidence type="ECO:0000256" key="3">
    <source>
        <dbReference type="ARBA" id="ARBA00022827"/>
    </source>
</evidence>
<comment type="caution">
    <text evidence="5">The sequence shown here is derived from an EMBL/GenBank/DDBJ whole genome shotgun (WGS) entry which is preliminary data.</text>
</comment>
<name>A0A3N2BDT0_9MICO</name>
<evidence type="ECO:0000256" key="2">
    <source>
        <dbReference type="ARBA" id="ARBA00022630"/>
    </source>
</evidence>
<dbReference type="InterPro" id="IPR050641">
    <property type="entry name" value="RIFMO-like"/>
</dbReference>
<protein>
    <submittedName>
        <fullName evidence="5">2-polyprenyl-6-methoxyphenol hydroxylase-like FAD-dependent oxidoreductase</fullName>
    </submittedName>
</protein>
<evidence type="ECO:0000313" key="6">
    <source>
        <dbReference type="Proteomes" id="UP000280668"/>
    </source>
</evidence>
<dbReference type="Pfam" id="PF21274">
    <property type="entry name" value="Rng_hyd_C"/>
    <property type="match status" value="1"/>
</dbReference>